<comment type="caution">
    <text evidence="9">The sequence shown here is derived from an EMBL/GenBank/DDBJ whole genome shotgun (WGS) entry which is preliminary data.</text>
</comment>
<dbReference type="Gene3D" id="1.10.760.10">
    <property type="entry name" value="Cytochrome c-like domain"/>
    <property type="match status" value="1"/>
</dbReference>
<dbReference type="PANTHER" id="PTHR11961">
    <property type="entry name" value="CYTOCHROME C"/>
    <property type="match status" value="1"/>
</dbReference>
<evidence type="ECO:0000313" key="9">
    <source>
        <dbReference type="EMBL" id="TCT31752.1"/>
    </source>
</evidence>
<evidence type="ECO:0000256" key="4">
    <source>
        <dbReference type="ARBA" id="ARBA00022982"/>
    </source>
</evidence>
<feature type="signal peptide" evidence="7">
    <location>
        <begin position="1"/>
        <end position="24"/>
    </location>
</feature>
<feature type="domain" description="Cytochrome c" evidence="8">
    <location>
        <begin position="26"/>
        <end position="129"/>
    </location>
</feature>
<evidence type="ECO:0000256" key="3">
    <source>
        <dbReference type="ARBA" id="ARBA00022723"/>
    </source>
</evidence>
<evidence type="ECO:0000256" key="7">
    <source>
        <dbReference type="SAM" id="SignalP"/>
    </source>
</evidence>
<keyword evidence="4" id="KW-0249">Electron transport</keyword>
<evidence type="ECO:0000256" key="6">
    <source>
        <dbReference type="PROSITE-ProRule" id="PRU00433"/>
    </source>
</evidence>
<dbReference type="RefSeq" id="WP_132313887.1">
    <property type="nucleotide sequence ID" value="NZ_SMAR01000039.1"/>
</dbReference>
<evidence type="ECO:0000256" key="1">
    <source>
        <dbReference type="ARBA" id="ARBA00022448"/>
    </source>
</evidence>
<dbReference type="SUPFAM" id="SSF46626">
    <property type="entry name" value="Cytochrome c"/>
    <property type="match status" value="1"/>
</dbReference>
<keyword evidence="1" id="KW-0813">Transport</keyword>
<dbReference type="GO" id="GO:0046872">
    <property type="term" value="F:metal ion binding"/>
    <property type="evidence" value="ECO:0007669"/>
    <property type="project" value="UniProtKB-KW"/>
</dbReference>
<dbReference type="GO" id="GO:0020037">
    <property type="term" value="F:heme binding"/>
    <property type="evidence" value="ECO:0007669"/>
    <property type="project" value="InterPro"/>
</dbReference>
<dbReference type="AlphaFoldDB" id="A0A4R3NI71"/>
<keyword evidence="7" id="KW-0732">Signal</keyword>
<dbReference type="InterPro" id="IPR036909">
    <property type="entry name" value="Cyt_c-like_dom_sf"/>
</dbReference>
<proteinExistence type="predicted"/>
<dbReference type="PRINTS" id="PR00604">
    <property type="entry name" value="CYTCHRMECIAB"/>
</dbReference>
<dbReference type="PROSITE" id="PS51007">
    <property type="entry name" value="CYTC"/>
    <property type="match status" value="1"/>
</dbReference>
<protein>
    <submittedName>
        <fullName evidence="9">Cytochrome c</fullName>
    </submittedName>
</protein>
<evidence type="ECO:0000256" key="2">
    <source>
        <dbReference type="ARBA" id="ARBA00022617"/>
    </source>
</evidence>
<keyword evidence="10" id="KW-1185">Reference proteome</keyword>
<dbReference type="InterPro" id="IPR009056">
    <property type="entry name" value="Cyt_c-like_dom"/>
</dbReference>
<sequence>MKSKYCFAIAVVVALSGFSAPAFADGDAKRGEALFKRVCRACHTVEGDQNRVGPYLAGVWERPVASAKGYHYTKAMRAYGDELGKWNEAAMEAFLMNPRKTVKGTRMAYAGIRELGPASDLAAYLKSLPTPE</sequence>
<keyword evidence="2 6" id="KW-0349">Heme</keyword>
<dbReference type="Proteomes" id="UP000295097">
    <property type="component" value="Unassembled WGS sequence"/>
</dbReference>
<evidence type="ECO:0000259" key="8">
    <source>
        <dbReference type="PROSITE" id="PS51007"/>
    </source>
</evidence>
<evidence type="ECO:0000313" key="10">
    <source>
        <dbReference type="Proteomes" id="UP000295097"/>
    </source>
</evidence>
<dbReference type="GO" id="GO:0009055">
    <property type="term" value="F:electron transfer activity"/>
    <property type="evidence" value="ECO:0007669"/>
    <property type="project" value="InterPro"/>
</dbReference>
<dbReference type="EMBL" id="SMAR01000039">
    <property type="protein sequence ID" value="TCT31752.1"/>
    <property type="molecule type" value="Genomic_DNA"/>
</dbReference>
<dbReference type="Pfam" id="PF00034">
    <property type="entry name" value="Cytochrom_C"/>
    <property type="match status" value="1"/>
</dbReference>
<name>A0A4R3NI71_9HYPH</name>
<evidence type="ECO:0000256" key="5">
    <source>
        <dbReference type="ARBA" id="ARBA00023004"/>
    </source>
</evidence>
<keyword evidence="5 6" id="KW-0408">Iron</keyword>
<keyword evidence="3 6" id="KW-0479">Metal-binding</keyword>
<dbReference type="OrthoDB" id="9805828at2"/>
<dbReference type="InterPro" id="IPR002327">
    <property type="entry name" value="Cyt_c_1A/1B"/>
</dbReference>
<organism evidence="9 10">
    <name type="scientific">Martelella mediterranea</name>
    <dbReference type="NCBI Taxonomy" id="293089"/>
    <lineage>
        <taxon>Bacteria</taxon>
        <taxon>Pseudomonadati</taxon>
        <taxon>Pseudomonadota</taxon>
        <taxon>Alphaproteobacteria</taxon>
        <taxon>Hyphomicrobiales</taxon>
        <taxon>Aurantimonadaceae</taxon>
        <taxon>Martelella</taxon>
    </lineage>
</organism>
<feature type="chain" id="PRO_5020835887" evidence="7">
    <location>
        <begin position="25"/>
        <end position="132"/>
    </location>
</feature>
<gene>
    <name evidence="9" type="ORF">EDC90_10391</name>
</gene>
<reference evidence="9 10" key="1">
    <citation type="submission" date="2019-03" db="EMBL/GenBank/DDBJ databases">
        <title>Freshwater and sediment microbial communities from various areas in North America, analyzing microbe dynamics in response to fracking.</title>
        <authorList>
            <person name="Lamendella R."/>
        </authorList>
    </citation>
    <scope>NUCLEOTIDE SEQUENCE [LARGE SCALE GENOMIC DNA]</scope>
    <source>
        <strain evidence="9 10">175.2</strain>
    </source>
</reference>
<accession>A0A4R3NI71</accession>